<name>A0A8S5PS47_9CAUD</name>
<proteinExistence type="predicted"/>
<protein>
    <submittedName>
        <fullName evidence="1">Uncharacterized protein</fullName>
    </submittedName>
</protein>
<evidence type="ECO:0000313" key="1">
    <source>
        <dbReference type="EMBL" id="DAE09309.1"/>
    </source>
</evidence>
<dbReference type="EMBL" id="BK015486">
    <property type="protein sequence ID" value="DAE09309.1"/>
    <property type="molecule type" value="Genomic_DNA"/>
</dbReference>
<accession>A0A8S5PS47</accession>
<organism evidence="1">
    <name type="scientific">Podoviridae sp. ct5cR14</name>
    <dbReference type="NCBI Taxonomy" id="2825220"/>
    <lineage>
        <taxon>Viruses</taxon>
        <taxon>Duplodnaviria</taxon>
        <taxon>Heunggongvirae</taxon>
        <taxon>Uroviricota</taxon>
        <taxon>Caudoviricetes</taxon>
    </lineage>
</organism>
<sequence length="58" mass="6640">MNAEGNQGAIHHPPRLYRCRSTEVAVFIIFILLPPPFLKEIANIDILVCFIQITFAMR</sequence>
<reference evidence="1" key="1">
    <citation type="journal article" date="2021" name="Proc. Natl. Acad. Sci. U.S.A.">
        <title>A Catalog of Tens of Thousands of Viruses from Human Metagenomes Reveals Hidden Associations with Chronic Diseases.</title>
        <authorList>
            <person name="Tisza M.J."/>
            <person name="Buck C.B."/>
        </authorList>
    </citation>
    <scope>NUCLEOTIDE SEQUENCE</scope>
    <source>
        <strain evidence="1">Ct5cR14</strain>
    </source>
</reference>